<evidence type="ECO:0008006" key="3">
    <source>
        <dbReference type="Google" id="ProtNLM"/>
    </source>
</evidence>
<dbReference type="Proteomes" id="UP000076586">
    <property type="component" value="Unassembled WGS sequence"/>
</dbReference>
<dbReference type="PANTHER" id="PTHR42754:SF1">
    <property type="entry name" value="LIPOPROTEIN"/>
    <property type="match status" value="1"/>
</dbReference>
<dbReference type="PANTHER" id="PTHR42754">
    <property type="entry name" value="ENDOGLUCANASE"/>
    <property type="match status" value="1"/>
</dbReference>
<dbReference type="InterPro" id="IPR013783">
    <property type="entry name" value="Ig-like_fold"/>
</dbReference>
<name>A0A171AQL5_9BACT</name>
<dbReference type="InterPro" id="IPR036116">
    <property type="entry name" value="FN3_sf"/>
</dbReference>
<evidence type="ECO:0000313" key="2">
    <source>
        <dbReference type="Proteomes" id="UP000076586"/>
    </source>
</evidence>
<gene>
    <name evidence="1" type="ORF">PJIAN_4670</name>
</gene>
<dbReference type="STRING" id="681398.PJIAN_4670"/>
<proteinExistence type="predicted"/>
<reference evidence="2" key="2">
    <citation type="journal article" date="2017" name="Genome Announc.">
        <title>Draft genome sequence of Paludibacter jiangxiensis NM7(T), a propionate-producing fermentative bacterium.</title>
        <authorList>
            <person name="Qiu Y.-L."/>
            <person name="Tourlousse D.M."/>
            <person name="Matsuura N."/>
            <person name="Ohashi A."/>
            <person name="Sekiguchi Y."/>
        </authorList>
    </citation>
    <scope>NUCLEOTIDE SEQUENCE [LARGE SCALE GENOMIC DNA]</scope>
    <source>
        <strain evidence="2">NM7</strain>
    </source>
</reference>
<dbReference type="Gene3D" id="2.60.40.10">
    <property type="entry name" value="Immunoglobulins"/>
    <property type="match status" value="1"/>
</dbReference>
<accession>A0A171AQL5</accession>
<reference evidence="2" key="1">
    <citation type="submission" date="2016-04" db="EMBL/GenBank/DDBJ databases">
        <title>Draft genome sequence of Paludibacter jiangxiensis strain NM7.</title>
        <authorList>
            <person name="Qiu Y."/>
            <person name="Matsuura N."/>
            <person name="Ohashi A."/>
            <person name="Tourlousse M.D."/>
            <person name="Sekiguchi Y."/>
        </authorList>
    </citation>
    <scope>NUCLEOTIDE SEQUENCE [LARGE SCALE GENOMIC DNA]</scope>
    <source>
        <strain evidence="2">NM7</strain>
    </source>
</reference>
<dbReference type="AlphaFoldDB" id="A0A171AQL5"/>
<sequence>MTMINAIKYLIVLILTFVFISCNEYLPAVEPVVPTSQNVTTVGDFAVKVFSVSDMGVYLTWTASSHANHYDILVNDTMAIHGITDNYYSVYGLKPNTDQKITIRAVSADLSVKSTLVTFKTKPVFFENQSKIYLNKYAFQLTYYTSCRKTADGGYVLVATGTKNANNSEAVIKTDSSFKVLWVTEIAFGGFDLGTGYGASVNILNCSDGGFLIANRKKIAKVSSSGVLLWRDTPASSEVNDVVELSDGSYLGVGTISKSFGGTNMPFLFVKYASNGTKLWEKYSGVSSRNIAYRIVSKGGGHYWVSGNIESSDPRMNLMEIDESAVVLSEKVFSTSTYPFSLLATGDGNFYAVGTIYSGSSYTRSMKLSSDGTILWDLQGGTAGGGNPQACSVLTNHNLLMAASTYSTYLIRELNPDGTLIANIPLYSFSNCVYIDKDSRGRYMYVTANGDIYWINPDGYRSVL</sequence>
<comment type="caution">
    <text evidence="1">The sequence shown here is derived from an EMBL/GenBank/DDBJ whole genome shotgun (WGS) entry which is preliminary data.</text>
</comment>
<dbReference type="CDD" id="cd00063">
    <property type="entry name" value="FN3"/>
    <property type="match status" value="1"/>
</dbReference>
<keyword evidence="2" id="KW-1185">Reference proteome</keyword>
<dbReference type="InterPro" id="IPR003961">
    <property type="entry name" value="FN3_dom"/>
</dbReference>
<dbReference type="OrthoDB" id="1523346at2"/>
<dbReference type="SUPFAM" id="SSF49265">
    <property type="entry name" value="Fibronectin type III"/>
    <property type="match status" value="1"/>
</dbReference>
<evidence type="ECO:0000313" key="1">
    <source>
        <dbReference type="EMBL" id="GAT64121.1"/>
    </source>
</evidence>
<organism evidence="1 2">
    <name type="scientific">Paludibacter jiangxiensis</name>
    <dbReference type="NCBI Taxonomy" id="681398"/>
    <lineage>
        <taxon>Bacteria</taxon>
        <taxon>Pseudomonadati</taxon>
        <taxon>Bacteroidota</taxon>
        <taxon>Bacteroidia</taxon>
        <taxon>Bacteroidales</taxon>
        <taxon>Paludibacteraceae</taxon>
        <taxon>Paludibacter</taxon>
    </lineage>
</organism>
<protein>
    <recommendedName>
        <fullName evidence="3">Fibronectin type-III domain-containing protein</fullName>
    </recommendedName>
</protein>
<dbReference type="SUPFAM" id="SSF63829">
    <property type="entry name" value="Calcium-dependent phosphotriesterase"/>
    <property type="match status" value="1"/>
</dbReference>
<dbReference type="RefSeq" id="WP_068705924.1">
    <property type="nucleotide sequence ID" value="NZ_BDCR01000004.1"/>
</dbReference>
<dbReference type="EMBL" id="BDCR01000004">
    <property type="protein sequence ID" value="GAT64121.1"/>
    <property type="molecule type" value="Genomic_DNA"/>
</dbReference>